<accession>A0A8J3J5Z9</accession>
<dbReference type="Proteomes" id="UP000612808">
    <property type="component" value="Unassembled WGS sequence"/>
</dbReference>
<evidence type="ECO:0000313" key="2">
    <source>
        <dbReference type="Proteomes" id="UP000612808"/>
    </source>
</evidence>
<dbReference type="EMBL" id="BOMB01000019">
    <property type="protein sequence ID" value="GID12572.1"/>
    <property type="molecule type" value="Genomic_DNA"/>
</dbReference>
<dbReference type="AlphaFoldDB" id="A0A8J3J5Z9"/>
<proteinExistence type="predicted"/>
<evidence type="ECO:0000313" key="1">
    <source>
        <dbReference type="EMBL" id="GID12572.1"/>
    </source>
</evidence>
<sequence>MAKTTQPSAEELAEQRLARCRNGLVRIHRHAALGSAEILHLVATDCVRDGLTSPALEELAGLDGLREREPDAELVRHGLALYYRAVDELGLDIPDPRATRLAETRKYLSASALMHDGFALSQLRQLLPERMAAVEPLITRWREIETEWRDRFRGEVDAISAYLDTVDGLDAPRD</sequence>
<dbReference type="RefSeq" id="WP_203658617.1">
    <property type="nucleotide sequence ID" value="NZ_BAAAZM010000013.1"/>
</dbReference>
<comment type="caution">
    <text evidence="1">The sequence shown here is derived from an EMBL/GenBank/DDBJ whole genome shotgun (WGS) entry which is preliminary data.</text>
</comment>
<organism evidence="1 2">
    <name type="scientific">Actinocatenispora rupis</name>
    <dbReference type="NCBI Taxonomy" id="519421"/>
    <lineage>
        <taxon>Bacteria</taxon>
        <taxon>Bacillati</taxon>
        <taxon>Actinomycetota</taxon>
        <taxon>Actinomycetes</taxon>
        <taxon>Micromonosporales</taxon>
        <taxon>Micromonosporaceae</taxon>
        <taxon>Actinocatenispora</taxon>
    </lineage>
</organism>
<gene>
    <name evidence="1" type="ORF">Aru02nite_34610</name>
</gene>
<protein>
    <submittedName>
        <fullName evidence="1">Uncharacterized protein</fullName>
    </submittedName>
</protein>
<keyword evidence="2" id="KW-1185">Reference proteome</keyword>
<reference evidence="1" key="1">
    <citation type="submission" date="2021-01" db="EMBL/GenBank/DDBJ databases">
        <title>Whole genome shotgun sequence of Actinocatenispora rupis NBRC 107355.</title>
        <authorList>
            <person name="Komaki H."/>
            <person name="Tamura T."/>
        </authorList>
    </citation>
    <scope>NUCLEOTIDE SEQUENCE</scope>
    <source>
        <strain evidence="1">NBRC 107355</strain>
    </source>
</reference>
<name>A0A8J3J5Z9_9ACTN</name>